<evidence type="ECO:0000313" key="3">
    <source>
        <dbReference type="Proteomes" id="UP000663508"/>
    </source>
</evidence>
<evidence type="ECO:0000313" key="2">
    <source>
        <dbReference type="EMBL" id="BCM87757.1"/>
    </source>
</evidence>
<keyword evidence="1" id="KW-0732">Signal</keyword>
<dbReference type="KEGG" id="mind:mvi_62180"/>
<dbReference type="AlphaFoldDB" id="A0A8H8X0R2"/>
<geneLocation type="plasmid" evidence="2 3">
    <name>pVL1_2</name>
</geneLocation>
<dbReference type="RefSeq" id="WP_207183948.1">
    <property type="nucleotide sequence ID" value="NZ_AP024147.1"/>
</dbReference>
<protein>
    <submittedName>
        <fullName evidence="2">Uncharacterized protein</fullName>
    </submittedName>
</protein>
<gene>
    <name evidence="2" type="ORF">mvi_62180</name>
</gene>
<feature type="chain" id="PRO_5034569297" evidence="1">
    <location>
        <begin position="21"/>
        <end position="84"/>
    </location>
</feature>
<proteinExistence type="predicted"/>
<dbReference type="Proteomes" id="UP000663508">
    <property type="component" value="Plasmid pVL1_2"/>
</dbReference>
<keyword evidence="2" id="KW-0614">Plasmid</keyword>
<name>A0A8H8X0R2_9HYPH</name>
<evidence type="ECO:0000256" key="1">
    <source>
        <dbReference type="SAM" id="SignalP"/>
    </source>
</evidence>
<feature type="signal peptide" evidence="1">
    <location>
        <begin position="1"/>
        <end position="20"/>
    </location>
</feature>
<accession>A0A8H8X0R2</accession>
<reference evidence="2" key="1">
    <citation type="submission" date="2020-11" db="EMBL/GenBank/DDBJ databases">
        <title>Complete genome sequence of a novel pathogenic Methylobacterium strain isolated from rice in Vietnam.</title>
        <authorList>
            <person name="Lai K."/>
            <person name="Okazaki S."/>
            <person name="Higashi K."/>
            <person name="Mori H."/>
            <person name="Toyoda A."/>
            <person name="Kurokawa K."/>
        </authorList>
    </citation>
    <scope>NUCLEOTIDE SEQUENCE</scope>
    <source>
        <strain evidence="2">VL1</strain>
        <plasmid evidence="2">pVL1_2</plasmid>
    </source>
</reference>
<dbReference type="EMBL" id="AP024147">
    <property type="protein sequence ID" value="BCM87757.1"/>
    <property type="molecule type" value="Genomic_DNA"/>
</dbReference>
<organism evidence="2 3">
    <name type="scientific">Methylobacterium indicum</name>
    <dbReference type="NCBI Taxonomy" id="1775910"/>
    <lineage>
        <taxon>Bacteria</taxon>
        <taxon>Pseudomonadati</taxon>
        <taxon>Pseudomonadota</taxon>
        <taxon>Alphaproteobacteria</taxon>
        <taxon>Hyphomicrobiales</taxon>
        <taxon>Methylobacteriaceae</taxon>
        <taxon>Methylobacterium</taxon>
    </lineage>
</organism>
<sequence length="84" mass="8758">MFKSLIIASILNVSAVTAFAQGAPAIDPKATVTLTYVELTSLVQAEVAGAEARRAMQAAQVANTKLQEAFAPKPTDKPATEQGK</sequence>